<dbReference type="EMBL" id="JACSPQ010000003">
    <property type="protein sequence ID" value="MBD8001900.1"/>
    <property type="molecule type" value="Genomic_DNA"/>
</dbReference>
<dbReference type="InterPro" id="IPR026891">
    <property type="entry name" value="Fn3-like"/>
</dbReference>
<dbReference type="PANTHER" id="PTHR42715">
    <property type="entry name" value="BETA-GLUCOSIDASE"/>
    <property type="match status" value="1"/>
</dbReference>
<organism evidence="4 5">
    <name type="scientific">Phocaeicola faecium</name>
    <dbReference type="NCBI Taxonomy" id="2762213"/>
    <lineage>
        <taxon>Bacteria</taxon>
        <taxon>Pseudomonadati</taxon>
        <taxon>Bacteroidota</taxon>
        <taxon>Bacteroidia</taxon>
        <taxon>Bacteroidales</taxon>
        <taxon>Bacteroidaceae</taxon>
        <taxon>Phocaeicola</taxon>
    </lineage>
</organism>
<reference evidence="4 5" key="1">
    <citation type="submission" date="2020-08" db="EMBL/GenBank/DDBJ databases">
        <title>A Genomic Blueprint of the Chicken Gut Microbiome.</title>
        <authorList>
            <person name="Gilroy R."/>
            <person name="Ravi A."/>
            <person name="Getino M."/>
            <person name="Pursley I."/>
            <person name="Horton D.L."/>
            <person name="Alikhan N.-F."/>
            <person name="Baker D."/>
            <person name="Gharbi K."/>
            <person name="Hall N."/>
            <person name="Watson M."/>
            <person name="Adriaenssens E.M."/>
            <person name="Foster-Nyarko E."/>
            <person name="Jarju S."/>
            <person name="Secka A."/>
            <person name="Antonio M."/>
            <person name="Oren A."/>
            <person name="Chaudhuri R."/>
            <person name="La Ragione R.M."/>
            <person name="Hildebrand F."/>
            <person name="Pallen M.J."/>
        </authorList>
    </citation>
    <scope>NUCLEOTIDE SEQUENCE [LARGE SCALE GENOMIC DNA]</scope>
    <source>
        <strain evidence="4 5">Sa1YUN3</strain>
    </source>
</reference>
<dbReference type="Gene3D" id="3.40.50.1700">
    <property type="entry name" value="Glycoside hydrolase family 3 C-terminal domain"/>
    <property type="match status" value="1"/>
</dbReference>
<evidence type="ECO:0000313" key="4">
    <source>
        <dbReference type="EMBL" id="MBD8001900.1"/>
    </source>
</evidence>
<sequence>SLQLSQTERNMIDMVTSKFDDVTLVYNGANAFQFDFLDDYPQIASVPRCPPAGQTGFNALGDVLAGNTNPSGRTSDTFVTDLTQTPTWNNFGNFRYDNVDEFTVSNYGYPSTPTFVNYVEGIYVGYKFYETAADEGLIDYDAMVEFPFGYGLSYTTFDQQMGDVTYQGGTVSFDVTVTNTGDVAGKDVVEVYYNPPYTNGGIEKASANLVAFEKTDLLEPGDSETVSVSFEDDDMASYDDQDAKAWVLEAGDYQVSINADSHTVIDEKTVTVDEDIVYNTEDNTHDGDAVPATNAFDADRGDVTYLSRADHFANREEALAAPTNYTLSDDYKAQFRNESNYDPA</sequence>
<name>A0ABR8VAV2_9BACT</name>
<dbReference type="InterPro" id="IPR002772">
    <property type="entry name" value="Glyco_hydro_3_C"/>
</dbReference>
<protein>
    <submittedName>
        <fullName evidence="4">Fibronectin type III-like domain-contianing protein</fullName>
    </submittedName>
</protein>
<dbReference type="SMART" id="SM01217">
    <property type="entry name" value="Fn3_like"/>
    <property type="match status" value="1"/>
</dbReference>
<dbReference type="SUPFAM" id="SSF52279">
    <property type="entry name" value="Beta-D-glucan exohydrolase, C-terminal domain"/>
    <property type="match status" value="1"/>
</dbReference>
<proteinExistence type="inferred from homology"/>
<keyword evidence="2" id="KW-0378">Hydrolase</keyword>
<comment type="similarity">
    <text evidence="1">Belongs to the glycosyl hydrolase 3 family.</text>
</comment>
<dbReference type="PANTHER" id="PTHR42715:SF10">
    <property type="entry name" value="BETA-GLUCOSIDASE"/>
    <property type="match status" value="1"/>
</dbReference>
<evidence type="ECO:0000313" key="5">
    <source>
        <dbReference type="Proteomes" id="UP000616346"/>
    </source>
</evidence>
<feature type="non-terminal residue" evidence="4">
    <location>
        <position position="1"/>
    </location>
</feature>
<evidence type="ECO:0000256" key="1">
    <source>
        <dbReference type="ARBA" id="ARBA00005336"/>
    </source>
</evidence>
<dbReference type="Pfam" id="PF14310">
    <property type="entry name" value="Fn3-like"/>
    <property type="match status" value="1"/>
</dbReference>
<evidence type="ECO:0000256" key="2">
    <source>
        <dbReference type="ARBA" id="ARBA00022801"/>
    </source>
</evidence>
<dbReference type="InterPro" id="IPR036881">
    <property type="entry name" value="Glyco_hydro_3_C_sf"/>
</dbReference>
<accession>A0ABR8VAV2</accession>
<evidence type="ECO:0000259" key="3">
    <source>
        <dbReference type="SMART" id="SM01217"/>
    </source>
</evidence>
<dbReference type="InterPro" id="IPR050288">
    <property type="entry name" value="Cellulose_deg_GH3"/>
</dbReference>
<gene>
    <name evidence="4" type="ORF">H9626_06665</name>
</gene>
<feature type="non-terminal residue" evidence="4">
    <location>
        <position position="344"/>
    </location>
</feature>
<dbReference type="Gene3D" id="2.60.40.10">
    <property type="entry name" value="Immunoglobulins"/>
    <property type="match status" value="1"/>
</dbReference>
<keyword evidence="5" id="KW-1185">Reference proteome</keyword>
<dbReference type="InterPro" id="IPR013783">
    <property type="entry name" value="Ig-like_fold"/>
</dbReference>
<dbReference type="Proteomes" id="UP000616346">
    <property type="component" value="Unassembled WGS sequence"/>
</dbReference>
<dbReference type="Pfam" id="PF01915">
    <property type="entry name" value="Glyco_hydro_3_C"/>
    <property type="match status" value="1"/>
</dbReference>
<comment type="caution">
    <text evidence="4">The sequence shown here is derived from an EMBL/GenBank/DDBJ whole genome shotgun (WGS) entry which is preliminary data.</text>
</comment>
<feature type="domain" description="Fibronectin type III-like" evidence="3">
    <location>
        <begin position="187"/>
        <end position="261"/>
    </location>
</feature>